<feature type="compositionally biased region" description="Polar residues" evidence="1">
    <location>
        <begin position="125"/>
        <end position="134"/>
    </location>
</feature>
<dbReference type="KEGG" id="ksn:43585972"/>
<evidence type="ECO:0000313" key="2">
    <source>
        <dbReference type="EMBL" id="WWD19179.1"/>
    </source>
</evidence>
<sequence length="766" mass="81152">MPFPLNHKSSLSKLRRGPTPSPLDLSTNGNSPIAPPLPTPPHTADGTSGSGKGFNMFWRKKSSSGSATGSGSGAGAGAGSPITPAQTPKPILRMNTEGQGATNIRFGSSTKGQSPVNSPVRATFDGQQQQSTPRVRTHPPAPRVIVSSYDSYTPQEATPHPHHRMSSYDSSPLSNQPRIPSPQRRSSRPTSPSTTSFGTRVRASTEPIQHFYDRSSNSVSPQLPPITATTLPLSTPPMPSSHVTTPPTAYVSTFQSRAPPPPSPYRPTNERQRNSLSRLPEHLPPINEFDLAFGAASSASASTSPGGNVLFPSGDSRASMQTLPGKDVPMLNIIPATPQDQNDEFPPAAGRRTSSLGRKGLEEAVKLEEMDEVPLTASPTAMEMAKDIPSIDVKLDFSPFEPLALLPDSDASHNYEEEDNSLMYNNNEEYQSEHDHDHDFDLDSFDHEHAPSDPLPPSPPFPSYPSLPSLDSYASMPSSGSEDSMPTSASMSSLVSFPDVEEALGSMLASLSDSSMASTAIQTPTKGQSIASFSHSHSDNRSEGLGLGLGLGMGMGMLPEQPTISSTAPLSPRKRANKPAPLDLSRTRYNSEDSDSVSDICQSAPPVINHRIAFYKAAKAHPNSPSSGIFTSTSSLSSSSSGTSTISLHHHDRQHERSASASSTSTSTTTMGYRSFRDSSISLASEASDEDLHTASIISLTPIMRKGVSTSSASTMAVMEEKEVLGEGMEMGPGPEGLGLGLGLELGMGMRMGARVEQEVEVGLAL</sequence>
<gene>
    <name evidence="2" type="ORF">CI109_103637</name>
</gene>
<feature type="compositionally biased region" description="Polar residues" evidence="1">
    <location>
        <begin position="476"/>
        <end position="491"/>
    </location>
</feature>
<evidence type="ECO:0000256" key="1">
    <source>
        <dbReference type="SAM" id="MobiDB-lite"/>
    </source>
</evidence>
<feature type="compositionally biased region" description="Gly residues" evidence="1">
    <location>
        <begin position="68"/>
        <end position="78"/>
    </location>
</feature>
<feature type="compositionally biased region" description="Polar residues" evidence="1">
    <location>
        <begin position="242"/>
        <end position="255"/>
    </location>
</feature>
<dbReference type="Proteomes" id="UP000322225">
    <property type="component" value="Chromosome 6"/>
</dbReference>
<feature type="region of interest" description="Disordered" evidence="1">
    <location>
        <begin position="1"/>
        <end position="283"/>
    </location>
</feature>
<feature type="compositionally biased region" description="Low complexity" evidence="1">
    <location>
        <begin position="177"/>
        <end position="200"/>
    </location>
</feature>
<feature type="region of interest" description="Disordered" evidence="1">
    <location>
        <begin position="622"/>
        <end position="672"/>
    </location>
</feature>
<feature type="compositionally biased region" description="Polar residues" evidence="1">
    <location>
        <begin position="96"/>
        <end position="117"/>
    </location>
</feature>
<feature type="region of interest" description="Disordered" evidence="1">
    <location>
        <begin position="431"/>
        <end position="491"/>
    </location>
</feature>
<organism evidence="2 3">
    <name type="scientific">Kwoniella shandongensis</name>
    <dbReference type="NCBI Taxonomy" id="1734106"/>
    <lineage>
        <taxon>Eukaryota</taxon>
        <taxon>Fungi</taxon>
        <taxon>Dikarya</taxon>
        <taxon>Basidiomycota</taxon>
        <taxon>Agaricomycotina</taxon>
        <taxon>Tremellomycetes</taxon>
        <taxon>Tremellales</taxon>
        <taxon>Cryptococcaceae</taxon>
        <taxon>Kwoniella</taxon>
    </lineage>
</organism>
<reference evidence="2" key="2">
    <citation type="submission" date="2024-01" db="EMBL/GenBank/DDBJ databases">
        <title>Comparative genomics of Cryptococcus and Kwoniella reveals pathogenesis evolution and contrasting modes of karyotype evolution via chromosome fusion or intercentromeric recombination.</title>
        <authorList>
            <person name="Coelho M.A."/>
            <person name="David-Palma M."/>
            <person name="Shea T."/>
            <person name="Bowers K."/>
            <person name="McGinley-Smith S."/>
            <person name="Mohammad A.W."/>
            <person name="Gnirke A."/>
            <person name="Yurkov A.M."/>
            <person name="Nowrousian M."/>
            <person name="Sun S."/>
            <person name="Cuomo C.A."/>
            <person name="Heitman J."/>
        </authorList>
    </citation>
    <scope>NUCLEOTIDE SEQUENCE</scope>
    <source>
        <strain evidence="2">CBS 12478</strain>
    </source>
</reference>
<feature type="region of interest" description="Disordered" evidence="1">
    <location>
        <begin position="296"/>
        <end position="322"/>
    </location>
</feature>
<dbReference type="AlphaFoldDB" id="A0A5M6CDA5"/>
<feature type="compositionally biased region" description="Gly residues" evidence="1">
    <location>
        <begin position="545"/>
        <end position="555"/>
    </location>
</feature>
<dbReference type="RefSeq" id="XP_031864027.1">
    <property type="nucleotide sequence ID" value="XM_032001864.1"/>
</dbReference>
<reference evidence="2" key="1">
    <citation type="submission" date="2017-08" db="EMBL/GenBank/DDBJ databases">
        <authorList>
            <person name="Cuomo C."/>
            <person name="Billmyre B."/>
            <person name="Heitman J."/>
        </authorList>
    </citation>
    <scope>NUCLEOTIDE SEQUENCE</scope>
    <source>
        <strain evidence="2">CBS 12478</strain>
    </source>
</reference>
<proteinExistence type="predicted"/>
<dbReference type="OrthoDB" id="2564900at2759"/>
<feature type="region of interest" description="Disordered" evidence="1">
    <location>
        <begin position="337"/>
        <end position="357"/>
    </location>
</feature>
<accession>A0A5M6CDA5</accession>
<feature type="compositionally biased region" description="Low complexity" evidence="1">
    <location>
        <begin position="624"/>
        <end position="647"/>
    </location>
</feature>
<feature type="compositionally biased region" description="Polar residues" evidence="1">
    <location>
        <begin position="167"/>
        <end position="176"/>
    </location>
</feature>
<dbReference type="GeneID" id="43585972"/>
<dbReference type="EMBL" id="CP144056">
    <property type="protein sequence ID" value="WWD19179.1"/>
    <property type="molecule type" value="Genomic_DNA"/>
</dbReference>
<feature type="compositionally biased region" description="Basic and acidic residues" evidence="1">
    <location>
        <begin position="431"/>
        <end position="451"/>
    </location>
</feature>
<name>A0A5M6CDA5_9TREE</name>
<feature type="compositionally biased region" description="Pro residues" evidence="1">
    <location>
        <begin position="453"/>
        <end position="465"/>
    </location>
</feature>
<keyword evidence="3" id="KW-1185">Reference proteome</keyword>
<feature type="region of interest" description="Disordered" evidence="1">
    <location>
        <begin position="519"/>
        <end position="598"/>
    </location>
</feature>
<feature type="compositionally biased region" description="Low complexity" evidence="1">
    <location>
        <begin position="659"/>
        <end position="670"/>
    </location>
</feature>
<evidence type="ECO:0000313" key="3">
    <source>
        <dbReference type="Proteomes" id="UP000322225"/>
    </source>
</evidence>
<protein>
    <submittedName>
        <fullName evidence="2">Uncharacterized protein</fullName>
    </submittedName>
</protein>
<feature type="compositionally biased region" description="Polar residues" evidence="1">
    <location>
        <begin position="519"/>
        <end position="535"/>
    </location>
</feature>
<feature type="compositionally biased region" description="Low complexity" evidence="1">
    <location>
        <begin position="466"/>
        <end position="475"/>
    </location>
</feature>